<accession>A0AAV4Y6N1</accession>
<reference evidence="2 3" key="1">
    <citation type="submission" date="2021-06" db="EMBL/GenBank/DDBJ databases">
        <title>Caerostris extrusa draft genome.</title>
        <authorList>
            <person name="Kono N."/>
            <person name="Arakawa K."/>
        </authorList>
    </citation>
    <scope>NUCLEOTIDE SEQUENCE [LARGE SCALE GENOMIC DNA]</scope>
</reference>
<dbReference type="Proteomes" id="UP001054945">
    <property type="component" value="Unassembled WGS sequence"/>
</dbReference>
<keyword evidence="1" id="KW-1015">Disulfide bond</keyword>
<evidence type="ECO:0000256" key="1">
    <source>
        <dbReference type="ARBA" id="ARBA00023157"/>
    </source>
</evidence>
<evidence type="ECO:0008006" key="4">
    <source>
        <dbReference type="Google" id="ProtNLM"/>
    </source>
</evidence>
<name>A0AAV4Y6N1_CAEEX</name>
<dbReference type="InterPro" id="IPR035976">
    <property type="entry name" value="Sushi/SCR/CCP_sf"/>
</dbReference>
<protein>
    <recommendedName>
        <fullName evidence="4">Sushi domain-containing protein</fullName>
    </recommendedName>
</protein>
<evidence type="ECO:0000313" key="3">
    <source>
        <dbReference type="Proteomes" id="UP001054945"/>
    </source>
</evidence>
<keyword evidence="3" id="KW-1185">Reference proteome</keyword>
<sequence>MASVIKRIVHRNYPESCKLGMCERRGKLLGMIKLFCLNFTKWTTLPKCKCPAPSLSEGLFTTHDCSIITIDKRLCPAPFPPVFADYTISGNCSGKLIGQLCLLKCIDKNFRHRRTYITCQRNFTWSSPRVCGGQRQDVRVKSGSMQGLGRLTACDKN</sequence>
<gene>
    <name evidence="2" type="ORF">CEXT_574941</name>
</gene>
<proteinExistence type="predicted"/>
<comment type="caution">
    <text evidence="2">The sequence shown here is derived from an EMBL/GenBank/DDBJ whole genome shotgun (WGS) entry which is preliminary data.</text>
</comment>
<dbReference type="EMBL" id="BPLR01018824">
    <property type="protein sequence ID" value="GIZ02554.1"/>
    <property type="molecule type" value="Genomic_DNA"/>
</dbReference>
<organism evidence="2 3">
    <name type="scientific">Caerostris extrusa</name>
    <name type="common">Bark spider</name>
    <name type="synonym">Caerostris bankana</name>
    <dbReference type="NCBI Taxonomy" id="172846"/>
    <lineage>
        <taxon>Eukaryota</taxon>
        <taxon>Metazoa</taxon>
        <taxon>Ecdysozoa</taxon>
        <taxon>Arthropoda</taxon>
        <taxon>Chelicerata</taxon>
        <taxon>Arachnida</taxon>
        <taxon>Araneae</taxon>
        <taxon>Araneomorphae</taxon>
        <taxon>Entelegynae</taxon>
        <taxon>Araneoidea</taxon>
        <taxon>Araneidae</taxon>
        <taxon>Caerostris</taxon>
    </lineage>
</organism>
<evidence type="ECO:0000313" key="2">
    <source>
        <dbReference type="EMBL" id="GIZ02554.1"/>
    </source>
</evidence>
<dbReference type="SUPFAM" id="SSF57535">
    <property type="entry name" value="Complement control module/SCR domain"/>
    <property type="match status" value="1"/>
</dbReference>
<dbReference type="AlphaFoldDB" id="A0AAV4Y6N1"/>